<name>A0ABQ2NMW1_9FLAO</name>
<keyword evidence="2" id="KW-1185">Reference proteome</keyword>
<gene>
    <name evidence="1" type="ORF">GCM10010992_26000</name>
</gene>
<organism evidence="1 2">
    <name type="scientific">Cloacibacterium rupense</name>
    <dbReference type="NCBI Taxonomy" id="517423"/>
    <lineage>
        <taxon>Bacteria</taxon>
        <taxon>Pseudomonadati</taxon>
        <taxon>Bacteroidota</taxon>
        <taxon>Flavobacteriia</taxon>
        <taxon>Flavobacteriales</taxon>
        <taxon>Weeksellaceae</taxon>
    </lineage>
</organism>
<comment type="caution">
    <text evidence="1">The sequence shown here is derived from an EMBL/GenBank/DDBJ whole genome shotgun (WGS) entry which is preliminary data.</text>
</comment>
<proteinExistence type="predicted"/>
<protein>
    <recommendedName>
        <fullName evidence="3">Lipoprotein</fullName>
    </recommendedName>
</protein>
<dbReference type="RefSeq" id="WP_188618557.1">
    <property type="nucleotide sequence ID" value="NZ_BMLV01000006.1"/>
</dbReference>
<reference evidence="2" key="1">
    <citation type="journal article" date="2019" name="Int. J. Syst. Evol. Microbiol.">
        <title>The Global Catalogue of Microorganisms (GCM) 10K type strain sequencing project: providing services to taxonomists for standard genome sequencing and annotation.</title>
        <authorList>
            <consortium name="The Broad Institute Genomics Platform"/>
            <consortium name="The Broad Institute Genome Sequencing Center for Infectious Disease"/>
            <person name="Wu L."/>
            <person name="Ma J."/>
        </authorList>
    </citation>
    <scope>NUCLEOTIDE SEQUENCE [LARGE SCALE GENOMIC DNA]</scope>
    <source>
        <strain evidence="2">CGMCC 1.7656</strain>
    </source>
</reference>
<evidence type="ECO:0008006" key="3">
    <source>
        <dbReference type="Google" id="ProtNLM"/>
    </source>
</evidence>
<accession>A0ABQ2NMW1</accession>
<dbReference type="Proteomes" id="UP000620064">
    <property type="component" value="Unassembled WGS sequence"/>
</dbReference>
<sequence>MKRIFFILLLTSCNAQNSYLKKIEKNVHEVTSILNYIHDNKLFEKKDSLNKTKNAVYIKNKVCLYKEDIKDTLIQNYMKKYNFDRICLEERNDNYFKTVIIFHKSYNPILGKSIVIQYDFGESPLRTRIRDGVKKENTYYSTIIDSLYIYSENKKPAFGE</sequence>
<evidence type="ECO:0000313" key="1">
    <source>
        <dbReference type="EMBL" id="GGP06308.1"/>
    </source>
</evidence>
<evidence type="ECO:0000313" key="2">
    <source>
        <dbReference type="Proteomes" id="UP000620064"/>
    </source>
</evidence>
<dbReference type="EMBL" id="BMLV01000006">
    <property type="protein sequence ID" value="GGP06308.1"/>
    <property type="molecule type" value="Genomic_DNA"/>
</dbReference>